<keyword evidence="2" id="KW-0732">Signal</keyword>
<dbReference type="EMBL" id="BAABDQ010000004">
    <property type="protein sequence ID" value="GAA3543401.1"/>
    <property type="molecule type" value="Genomic_DNA"/>
</dbReference>
<evidence type="ECO:0000256" key="1">
    <source>
        <dbReference type="ARBA" id="ARBA00010088"/>
    </source>
</evidence>
<evidence type="ECO:0000313" key="6">
    <source>
        <dbReference type="Proteomes" id="UP001500630"/>
    </source>
</evidence>
<dbReference type="InterPro" id="IPR051601">
    <property type="entry name" value="Serine_prot/Carboxylest_S33"/>
</dbReference>
<reference evidence="6" key="1">
    <citation type="journal article" date="2019" name="Int. J. Syst. Evol. Microbiol.">
        <title>The Global Catalogue of Microorganisms (GCM) 10K type strain sequencing project: providing services to taxonomists for standard genome sequencing and annotation.</title>
        <authorList>
            <consortium name="The Broad Institute Genomics Platform"/>
            <consortium name="The Broad Institute Genome Sequencing Center for Infectious Disease"/>
            <person name="Wu L."/>
            <person name="Ma J."/>
        </authorList>
    </citation>
    <scope>NUCLEOTIDE SEQUENCE [LARGE SCALE GENOMIC DNA]</scope>
    <source>
        <strain evidence="6">JCM 17326</strain>
    </source>
</reference>
<dbReference type="Proteomes" id="UP001500630">
    <property type="component" value="Unassembled WGS sequence"/>
</dbReference>
<dbReference type="PANTHER" id="PTHR43248:SF29">
    <property type="entry name" value="TRIPEPTIDYL AMINOPEPTIDASE"/>
    <property type="match status" value="1"/>
</dbReference>
<keyword evidence="6" id="KW-1185">Reference proteome</keyword>
<dbReference type="SUPFAM" id="SSF53474">
    <property type="entry name" value="alpha/beta-Hydrolases"/>
    <property type="match status" value="1"/>
</dbReference>
<dbReference type="Gene3D" id="3.40.50.1820">
    <property type="entry name" value="alpha/beta hydrolase"/>
    <property type="match status" value="1"/>
</dbReference>
<sequence>MLVLEGQRVRAASGVRLDVRRFGSGLRAVVRRPSRVAAAVVAATVALLGCGCAPAEPVGGGLAWSGCGDGFECATLRVPLDYAVPDGERLDLAVIRLPAGGDRIGSLVVNPGGPGSSGVEYARAARIVLSEEVRERFDIVGFDPRGVGKSAPVECLDDVRLDAFVTLDASPDSAEERQALEAGSREFAEGCERRSGRLLAHLGTVDVARDLELLRQGLGDRKLTYLGKSYGTFLGAVYADMYADKVRAFVLDGALDPAISRLRLNSDQAAGFEQALRAYAKACLAEEGCPFRSRTVEGALEEVSGLLRRTDRRPLQGGGRQVTQALATLGVLTPLYDRDSWPELTETLRQAFKGNGTLLLHNADQLTGRHGDGTYSNQTEANMAVNCVDGAYPADTAAYEQGAAKASGQAPRFGPYIMWSSLPCARWPAAPTFKAHPLKAAGAAPILVLGTRRDPATPAHWARALASELEPGVLLEWDGDGHTAYSNGSACVDEAVDRYLLTGTAPADGTVCPGIG</sequence>
<dbReference type="GO" id="GO:0016787">
    <property type="term" value="F:hydrolase activity"/>
    <property type="evidence" value="ECO:0007669"/>
    <property type="project" value="UniProtKB-KW"/>
</dbReference>
<protein>
    <submittedName>
        <fullName evidence="5">Alpha/beta hydrolase</fullName>
    </submittedName>
</protein>
<evidence type="ECO:0000259" key="4">
    <source>
        <dbReference type="Pfam" id="PF08386"/>
    </source>
</evidence>
<evidence type="ECO:0000256" key="2">
    <source>
        <dbReference type="ARBA" id="ARBA00022729"/>
    </source>
</evidence>
<evidence type="ECO:0000313" key="5">
    <source>
        <dbReference type="EMBL" id="GAA3543401.1"/>
    </source>
</evidence>
<proteinExistence type="inferred from homology"/>
<gene>
    <name evidence="5" type="ORF">GCM10022419_024450</name>
</gene>
<dbReference type="InterPro" id="IPR013595">
    <property type="entry name" value="Pept_S33_TAP-like_C"/>
</dbReference>
<comment type="caution">
    <text evidence="5">The sequence shown here is derived from an EMBL/GenBank/DDBJ whole genome shotgun (WGS) entry which is preliminary data.</text>
</comment>
<dbReference type="PANTHER" id="PTHR43248">
    <property type="entry name" value="2-SUCCINYL-6-HYDROXY-2,4-CYCLOHEXADIENE-1-CARBOXYLATE SYNTHASE"/>
    <property type="match status" value="1"/>
</dbReference>
<dbReference type="InterPro" id="IPR029058">
    <property type="entry name" value="AB_hydrolase_fold"/>
</dbReference>
<keyword evidence="3 5" id="KW-0378">Hydrolase</keyword>
<dbReference type="RefSeq" id="WP_345561162.1">
    <property type="nucleotide sequence ID" value="NZ_BAABDQ010000004.1"/>
</dbReference>
<name>A0ABP6W0K1_9ACTN</name>
<evidence type="ECO:0000256" key="3">
    <source>
        <dbReference type="ARBA" id="ARBA00022801"/>
    </source>
</evidence>
<dbReference type="Pfam" id="PF08386">
    <property type="entry name" value="Abhydrolase_4"/>
    <property type="match status" value="1"/>
</dbReference>
<accession>A0ABP6W0K1</accession>
<organism evidence="5 6">
    <name type="scientific">Nonomuraea rosea</name>
    <dbReference type="NCBI Taxonomy" id="638574"/>
    <lineage>
        <taxon>Bacteria</taxon>
        <taxon>Bacillati</taxon>
        <taxon>Actinomycetota</taxon>
        <taxon>Actinomycetes</taxon>
        <taxon>Streptosporangiales</taxon>
        <taxon>Streptosporangiaceae</taxon>
        <taxon>Nonomuraea</taxon>
    </lineage>
</organism>
<feature type="domain" description="Peptidase S33 tripeptidyl aminopeptidase-like C-terminal" evidence="4">
    <location>
        <begin position="411"/>
        <end position="512"/>
    </location>
</feature>
<comment type="similarity">
    <text evidence="1">Belongs to the peptidase S33 family.</text>
</comment>